<evidence type="ECO:0000313" key="1">
    <source>
        <dbReference type="EMBL" id="OGL81551.1"/>
    </source>
</evidence>
<protein>
    <submittedName>
        <fullName evidence="1">Uncharacterized protein</fullName>
    </submittedName>
</protein>
<organism evidence="1 2">
    <name type="scientific">Candidatus Uhrbacteria bacterium RIFCSPLOWO2_01_FULL_47_25</name>
    <dbReference type="NCBI Taxonomy" id="1802402"/>
    <lineage>
        <taxon>Bacteria</taxon>
        <taxon>Candidatus Uhriibacteriota</taxon>
    </lineage>
</organism>
<dbReference type="EMBL" id="MGEK01000027">
    <property type="protein sequence ID" value="OGL81551.1"/>
    <property type="molecule type" value="Genomic_DNA"/>
</dbReference>
<gene>
    <name evidence="1" type="ORF">A2936_01785</name>
</gene>
<dbReference type="Proteomes" id="UP000176846">
    <property type="component" value="Unassembled WGS sequence"/>
</dbReference>
<evidence type="ECO:0000313" key="2">
    <source>
        <dbReference type="Proteomes" id="UP000176846"/>
    </source>
</evidence>
<sequence length="102" mass="11433">MSFTPVKKVVVRIHNGQRQRDWVLGAIKRHGSKQLVSAPLGEDRIVIQVKKGDKLFLTQEPSLDSMGLVPIFKVGERGDTFGIMGYYPRTREQIVASVINAK</sequence>
<name>A0A1F7UTD9_9BACT</name>
<accession>A0A1F7UTD9</accession>
<reference evidence="1 2" key="1">
    <citation type="journal article" date="2016" name="Nat. Commun.">
        <title>Thousands of microbial genomes shed light on interconnected biogeochemical processes in an aquifer system.</title>
        <authorList>
            <person name="Anantharaman K."/>
            <person name="Brown C.T."/>
            <person name="Hug L.A."/>
            <person name="Sharon I."/>
            <person name="Castelle C.J."/>
            <person name="Probst A.J."/>
            <person name="Thomas B.C."/>
            <person name="Singh A."/>
            <person name="Wilkins M.J."/>
            <person name="Karaoz U."/>
            <person name="Brodie E.L."/>
            <person name="Williams K.H."/>
            <person name="Hubbard S.S."/>
            <person name="Banfield J.F."/>
        </authorList>
    </citation>
    <scope>NUCLEOTIDE SEQUENCE [LARGE SCALE GENOMIC DNA]</scope>
</reference>
<comment type="caution">
    <text evidence="1">The sequence shown here is derived from an EMBL/GenBank/DDBJ whole genome shotgun (WGS) entry which is preliminary data.</text>
</comment>
<proteinExistence type="predicted"/>
<dbReference type="AlphaFoldDB" id="A0A1F7UTD9"/>